<evidence type="ECO:0000313" key="8">
    <source>
        <dbReference type="Proteomes" id="UP001050691"/>
    </source>
</evidence>
<keyword evidence="3" id="KW-0720">Serine protease</keyword>
<dbReference type="Proteomes" id="UP001050691">
    <property type="component" value="Unassembled WGS sequence"/>
</dbReference>
<dbReference type="GO" id="GO:0004252">
    <property type="term" value="F:serine-type endopeptidase activity"/>
    <property type="evidence" value="ECO:0007669"/>
    <property type="project" value="InterPro"/>
</dbReference>
<keyword evidence="2" id="KW-0378">Hydrolase</keyword>
<name>A0AAV5ARA5_9AGAM</name>
<dbReference type="GO" id="GO:0008240">
    <property type="term" value="F:tripeptidyl-peptidase activity"/>
    <property type="evidence" value="ECO:0007669"/>
    <property type="project" value="TreeGrafter"/>
</dbReference>
<comment type="cofactor">
    <cofactor evidence="4">
        <name>Ca(2+)</name>
        <dbReference type="ChEBI" id="CHEBI:29108"/>
    </cofactor>
    <text evidence="4">Binds 1 Ca(2+) ion per subunit.</text>
</comment>
<dbReference type="AlphaFoldDB" id="A0AAV5ARA5"/>
<dbReference type="PROSITE" id="PS00138">
    <property type="entry name" value="SUBTILASE_SER"/>
    <property type="match status" value="1"/>
</dbReference>
<evidence type="ECO:0000256" key="4">
    <source>
        <dbReference type="PROSITE-ProRule" id="PRU01032"/>
    </source>
</evidence>
<feature type="binding site" evidence="4">
    <location>
        <position position="151"/>
    </location>
    <ligand>
        <name>Ca(2+)</name>
        <dbReference type="ChEBI" id="CHEBI:29108"/>
    </ligand>
</feature>
<evidence type="ECO:0000256" key="5">
    <source>
        <dbReference type="SAM" id="MobiDB-lite"/>
    </source>
</evidence>
<dbReference type="PANTHER" id="PTHR14218:SF15">
    <property type="entry name" value="TRIPEPTIDYL-PEPTIDASE 1"/>
    <property type="match status" value="1"/>
</dbReference>
<gene>
    <name evidence="7" type="ORF">Clacol_008674</name>
</gene>
<evidence type="ECO:0000313" key="7">
    <source>
        <dbReference type="EMBL" id="GJJ14410.1"/>
    </source>
</evidence>
<feature type="binding site" evidence="4">
    <location>
        <position position="170"/>
    </location>
    <ligand>
        <name>Ca(2+)</name>
        <dbReference type="ChEBI" id="CHEBI:29108"/>
    </ligand>
</feature>
<proteinExistence type="predicted"/>
<sequence>MGVSIFAASGDGGVESNLGPGFCISNDGSNRTTFIPTFPASCSLLTHLFTGIHKASPRLERLQFGPEVAVKSFGSGGGFSNYGYPDIAAQGDNFQTIVSGESFINGGTSASTPTVAGLVALLNDARLAAGKPTLGFLNPLLYSVAAEGFNDIIEGNNPGCGTQGFSCAAGWDPGITSTAISEAQAGPLRRRDNASGNDTSRIDPELASFYSQSNTFSSVPPVAISKNTSGQLLFPPFVIPVNTKLNIDTTQLRDSDNCKSDAPSLSCQVMALQDISSFQTVSVAVFPLNECQVSIPGTNNIYVTSDDTPLPTDLAGRVSMPIDTICAGSTYVYAYESITSELGSAADEE</sequence>
<evidence type="ECO:0000259" key="6">
    <source>
        <dbReference type="PROSITE" id="PS51695"/>
    </source>
</evidence>
<dbReference type="InterPro" id="IPR030400">
    <property type="entry name" value="Sedolisin_dom"/>
</dbReference>
<feature type="binding site" evidence="4">
    <location>
        <position position="172"/>
    </location>
    <ligand>
        <name>Ca(2+)</name>
        <dbReference type="ChEBI" id="CHEBI:29108"/>
    </ligand>
</feature>
<dbReference type="PANTHER" id="PTHR14218">
    <property type="entry name" value="PROTEASE S8 TRIPEPTIDYL PEPTIDASE I CLN2"/>
    <property type="match status" value="1"/>
</dbReference>
<evidence type="ECO:0000256" key="1">
    <source>
        <dbReference type="ARBA" id="ARBA00022670"/>
    </source>
</evidence>
<dbReference type="InterPro" id="IPR050819">
    <property type="entry name" value="Tripeptidyl-peptidase_I"/>
</dbReference>
<dbReference type="GO" id="GO:0046872">
    <property type="term" value="F:metal ion binding"/>
    <property type="evidence" value="ECO:0007669"/>
    <property type="project" value="UniProtKB-UniRule"/>
</dbReference>
<reference evidence="7" key="1">
    <citation type="submission" date="2021-10" db="EMBL/GenBank/DDBJ databases">
        <title>De novo Genome Assembly of Clathrus columnatus (Basidiomycota, Fungi) Using Illumina and Nanopore Sequence Data.</title>
        <authorList>
            <person name="Ogiso-Tanaka E."/>
            <person name="Itagaki H."/>
            <person name="Hosoya T."/>
            <person name="Hosaka K."/>
        </authorList>
    </citation>
    <scope>NUCLEOTIDE SEQUENCE</scope>
    <source>
        <strain evidence="7">MO-923</strain>
    </source>
</reference>
<accession>A0AAV5ARA5</accession>
<dbReference type="EMBL" id="BPWL01000009">
    <property type="protein sequence ID" value="GJJ14410.1"/>
    <property type="molecule type" value="Genomic_DNA"/>
</dbReference>
<feature type="binding site" evidence="4">
    <location>
        <position position="152"/>
    </location>
    <ligand>
        <name>Ca(2+)</name>
        <dbReference type="ChEBI" id="CHEBI:29108"/>
    </ligand>
</feature>
<evidence type="ECO:0000256" key="3">
    <source>
        <dbReference type="ARBA" id="ARBA00022825"/>
    </source>
</evidence>
<keyword evidence="8" id="KW-1185">Reference proteome</keyword>
<dbReference type="InterPro" id="IPR036852">
    <property type="entry name" value="Peptidase_S8/S53_dom_sf"/>
</dbReference>
<keyword evidence="4" id="KW-0106">Calcium</keyword>
<dbReference type="Gene3D" id="3.40.50.200">
    <property type="entry name" value="Peptidase S8/S53 domain"/>
    <property type="match status" value="2"/>
</dbReference>
<feature type="region of interest" description="Disordered" evidence="5">
    <location>
        <begin position="181"/>
        <end position="200"/>
    </location>
</feature>
<evidence type="ECO:0000256" key="2">
    <source>
        <dbReference type="ARBA" id="ARBA00022801"/>
    </source>
</evidence>
<dbReference type="SUPFAM" id="SSF52743">
    <property type="entry name" value="Subtilisin-like"/>
    <property type="match status" value="1"/>
</dbReference>
<dbReference type="InterPro" id="IPR023828">
    <property type="entry name" value="Peptidase_S8_Ser-AS"/>
</dbReference>
<keyword evidence="4" id="KW-0479">Metal-binding</keyword>
<dbReference type="GO" id="GO:0006508">
    <property type="term" value="P:proteolysis"/>
    <property type="evidence" value="ECO:0007669"/>
    <property type="project" value="UniProtKB-KW"/>
</dbReference>
<keyword evidence="1" id="KW-0645">Protease</keyword>
<dbReference type="PROSITE" id="PS51695">
    <property type="entry name" value="SEDOLISIN"/>
    <property type="match status" value="1"/>
</dbReference>
<organism evidence="7 8">
    <name type="scientific">Clathrus columnatus</name>
    <dbReference type="NCBI Taxonomy" id="1419009"/>
    <lineage>
        <taxon>Eukaryota</taxon>
        <taxon>Fungi</taxon>
        <taxon>Dikarya</taxon>
        <taxon>Basidiomycota</taxon>
        <taxon>Agaricomycotina</taxon>
        <taxon>Agaricomycetes</taxon>
        <taxon>Phallomycetidae</taxon>
        <taxon>Phallales</taxon>
        <taxon>Clathraceae</taxon>
        <taxon>Clathrus</taxon>
    </lineage>
</organism>
<protein>
    <recommendedName>
        <fullName evidence="6">Peptidase S53 domain-containing protein</fullName>
    </recommendedName>
</protein>
<comment type="caution">
    <text evidence="4">Lacks conserved residue(s) required for the propagation of feature annotation.</text>
</comment>
<comment type="caution">
    <text evidence="7">The sequence shown here is derived from an EMBL/GenBank/DDBJ whole genome shotgun (WGS) entry which is preliminary data.</text>
</comment>
<feature type="domain" description="Peptidase S53" evidence="6">
    <location>
        <begin position="1"/>
        <end position="192"/>
    </location>
</feature>